<dbReference type="PROSITE" id="PS51354">
    <property type="entry name" value="GLUTAREDOXIN_2"/>
    <property type="match status" value="1"/>
</dbReference>
<evidence type="ECO:0000256" key="3">
    <source>
        <dbReference type="ARBA" id="ARBA00023004"/>
    </source>
</evidence>
<dbReference type="InterPro" id="IPR001763">
    <property type="entry name" value="Rhodanese-like_dom"/>
</dbReference>
<dbReference type="InterPro" id="IPR004480">
    <property type="entry name" value="Monothiol_GRX-rel"/>
</dbReference>
<keyword evidence="4" id="KW-0411">Iron-sulfur</keyword>
<keyword evidence="3" id="KW-0408">Iron</keyword>
<reference evidence="7 8" key="1">
    <citation type="submission" date="2018-03" db="EMBL/GenBank/DDBJ databases">
        <title>Draft Genome Sequences of the Obligatory Marine Myxobacteria Enhygromyxa salina SWB005.</title>
        <authorList>
            <person name="Poehlein A."/>
            <person name="Moghaddam J.A."/>
            <person name="Harms H."/>
            <person name="Alanjari M."/>
            <person name="Koenig G.M."/>
            <person name="Daniel R."/>
            <person name="Schaeberle T.F."/>
        </authorList>
    </citation>
    <scope>NUCLEOTIDE SEQUENCE [LARGE SCALE GENOMIC DNA]</scope>
    <source>
        <strain evidence="7 8">SWB005</strain>
    </source>
</reference>
<dbReference type="SMART" id="SM00450">
    <property type="entry name" value="RHOD"/>
    <property type="match status" value="1"/>
</dbReference>
<dbReference type="GO" id="GO:0046872">
    <property type="term" value="F:metal ion binding"/>
    <property type="evidence" value="ECO:0007669"/>
    <property type="project" value="UniProtKB-KW"/>
</dbReference>
<keyword evidence="1" id="KW-0001">2Fe-2S</keyword>
<dbReference type="EMBL" id="PVNK01000269">
    <property type="protein sequence ID" value="PRP90752.1"/>
    <property type="molecule type" value="Genomic_DNA"/>
</dbReference>
<evidence type="ECO:0000259" key="6">
    <source>
        <dbReference type="PROSITE" id="PS50206"/>
    </source>
</evidence>
<dbReference type="InterPro" id="IPR002109">
    <property type="entry name" value="Glutaredoxin"/>
</dbReference>
<sequence>MPRVSELPEPTRAKIRDLVASDRVVLFMKGTRRSPQCGFSASVIELLDGWIDDYETVDVLADPEIREGVKVFSDWPTIPQLYVDGEFVGGADILRELEGSGELGETLGAAEPEPPQVTITEAAAAQFKAALAGSDIDERDILRLTIDARFHNDLSVGPSQPGDIEVESAGVRLAFDRRSARRARGLRIDFIDAADGAGFKIDNPNAPPEVKELSVTELASRLEQAKTDGAPLHLYDVRTEHERATAMIEGSTLLDADVAEAITELPRDTPLYFHCHHGHRSLRAGQHFIAQGFVEVYNVTGGIDAWSQQVDDKVPRY</sequence>
<dbReference type="SUPFAM" id="SSF52833">
    <property type="entry name" value="Thioredoxin-like"/>
    <property type="match status" value="1"/>
</dbReference>
<dbReference type="SUPFAM" id="SSF89360">
    <property type="entry name" value="HesB-like domain"/>
    <property type="match status" value="1"/>
</dbReference>
<organism evidence="7 8">
    <name type="scientific">Enhygromyxa salina</name>
    <dbReference type="NCBI Taxonomy" id="215803"/>
    <lineage>
        <taxon>Bacteria</taxon>
        <taxon>Pseudomonadati</taxon>
        <taxon>Myxococcota</taxon>
        <taxon>Polyangia</taxon>
        <taxon>Nannocystales</taxon>
        <taxon>Nannocystaceae</taxon>
        <taxon>Enhygromyxa</taxon>
    </lineage>
</organism>
<dbReference type="PANTHER" id="PTHR10293">
    <property type="entry name" value="GLUTAREDOXIN FAMILY MEMBER"/>
    <property type="match status" value="1"/>
</dbReference>
<proteinExistence type="predicted"/>
<keyword evidence="5" id="KW-0676">Redox-active center</keyword>
<dbReference type="Proteomes" id="UP000237968">
    <property type="component" value="Unassembled WGS sequence"/>
</dbReference>
<dbReference type="PANTHER" id="PTHR10293:SF16">
    <property type="entry name" value="GLUTAREDOXIN-RELATED PROTEIN 5, MITOCHONDRIAL"/>
    <property type="match status" value="1"/>
</dbReference>
<accession>A0A2S9XD22</accession>
<dbReference type="CDD" id="cd03028">
    <property type="entry name" value="GRX_PICOT_like"/>
    <property type="match status" value="1"/>
</dbReference>
<name>A0A2S9XD22_9BACT</name>
<dbReference type="InterPro" id="IPR036873">
    <property type="entry name" value="Rhodanese-like_dom_sf"/>
</dbReference>
<protein>
    <submittedName>
        <fullName evidence="7">Glutaredoxin-4</fullName>
    </submittedName>
</protein>
<evidence type="ECO:0000313" key="7">
    <source>
        <dbReference type="EMBL" id="PRP90752.1"/>
    </source>
</evidence>
<evidence type="ECO:0000256" key="5">
    <source>
        <dbReference type="ARBA" id="ARBA00023284"/>
    </source>
</evidence>
<dbReference type="Pfam" id="PF00462">
    <property type="entry name" value="Glutaredoxin"/>
    <property type="match status" value="1"/>
</dbReference>
<evidence type="ECO:0000256" key="1">
    <source>
        <dbReference type="ARBA" id="ARBA00022714"/>
    </source>
</evidence>
<evidence type="ECO:0000313" key="8">
    <source>
        <dbReference type="Proteomes" id="UP000237968"/>
    </source>
</evidence>
<feature type="domain" description="Rhodanese" evidence="6">
    <location>
        <begin position="228"/>
        <end position="315"/>
    </location>
</feature>
<dbReference type="Gene3D" id="3.40.250.10">
    <property type="entry name" value="Rhodanese-like domain"/>
    <property type="match status" value="1"/>
</dbReference>
<dbReference type="SUPFAM" id="SSF52821">
    <property type="entry name" value="Rhodanese/Cell cycle control phosphatase"/>
    <property type="match status" value="1"/>
</dbReference>
<gene>
    <name evidence="7" type="primary">grxD_1</name>
    <name evidence="7" type="ORF">ENSA5_61860</name>
</gene>
<dbReference type="PROSITE" id="PS50206">
    <property type="entry name" value="RHODANESE_3"/>
    <property type="match status" value="1"/>
</dbReference>
<dbReference type="Gene3D" id="3.40.30.10">
    <property type="entry name" value="Glutaredoxin"/>
    <property type="match status" value="1"/>
</dbReference>
<keyword evidence="8" id="KW-1185">Reference proteome</keyword>
<dbReference type="Gene3D" id="2.60.300.12">
    <property type="entry name" value="HesB-like domain"/>
    <property type="match status" value="1"/>
</dbReference>
<comment type="caution">
    <text evidence="7">The sequence shown here is derived from an EMBL/GenBank/DDBJ whole genome shotgun (WGS) entry which is preliminary data.</text>
</comment>
<evidence type="ECO:0000256" key="2">
    <source>
        <dbReference type="ARBA" id="ARBA00022723"/>
    </source>
</evidence>
<dbReference type="InterPro" id="IPR035903">
    <property type="entry name" value="HesB-like_dom_sf"/>
</dbReference>
<dbReference type="AlphaFoldDB" id="A0A2S9XD22"/>
<dbReference type="InterPro" id="IPR000361">
    <property type="entry name" value="ATAP_core_dom"/>
</dbReference>
<dbReference type="InterPro" id="IPR033658">
    <property type="entry name" value="GRX_PICOT-like"/>
</dbReference>
<dbReference type="Pfam" id="PF01521">
    <property type="entry name" value="Fe-S_biosyn"/>
    <property type="match status" value="1"/>
</dbReference>
<dbReference type="GO" id="GO:0051537">
    <property type="term" value="F:2 iron, 2 sulfur cluster binding"/>
    <property type="evidence" value="ECO:0007669"/>
    <property type="project" value="UniProtKB-KW"/>
</dbReference>
<keyword evidence="2" id="KW-0479">Metal-binding</keyword>
<evidence type="ECO:0000256" key="4">
    <source>
        <dbReference type="ARBA" id="ARBA00023014"/>
    </source>
</evidence>
<dbReference type="Pfam" id="PF00581">
    <property type="entry name" value="Rhodanese"/>
    <property type="match status" value="1"/>
</dbReference>
<dbReference type="InterPro" id="IPR036249">
    <property type="entry name" value="Thioredoxin-like_sf"/>
</dbReference>
<dbReference type="NCBIfam" id="TIGR00365">
    <property type="entry name" value="Grx4 family monothiol glutaredoxin"/>
    <property type="match status" value="1"/>
</dbReference>